<evidence type="ECO:0000313" key="1">
    <source>
        <dbReference type="EMBL" id="CAE8737966.1"/>
    </source>
</evidence>
<dbReference type="Proteomes" id="UP000626109">
    <property type="component" value="Unassembled WGS sequence"/>
</dbReference>
<accession>A0A813LMF8</accession>
<organism evidence="1 2">
    <name type="scientific">Polarella glacialis</name>
    <name type="common">Dinoflagellate</name>
    <dbReference type="NCBI Taxonomy" id="89957"/>
    <lineage>
        <taxon>Eukaryota</taxon>
        <taxon>Sar</taxon>
        <taxon>Alveolata</taxon>
        <taxon>Dinophyceae</taxon>
        <taxon>Suessiales</taxon>
        <taxon>Suessiaceae</taxon>
        <taxon>Polarella</taxon>
    </lineage>
</organism>
<protein>
    <submittedName>
        <fullName evidence="1">Uncharacterized protein</fullName>
    </submittedName>
</protein>
<feature type="non-terminal residue" evidence="1">
    <location>
        <position position="91"/>
    </location>
</feature>
<dbReference type="AlphaFoldDB" id="A0A813LMF8"/>
<comment type="caution">
    <text evidence="1">The sequence shown here is derived from an EMBL/GenBank/DDBJ whole genome shotgun (WGS) entry which is preliminary data.</text>
</comment>
<name>A0A813LMF8_POLGL</name>
<gene>
    <name evidence="1" type="ORF">PGLA2088_LOCUS48990</name>
</gene>
<evidence type="ECO:0000313" key="2">
    <source>
        <dbReference type="Proteomes" id="UP000626109"/>
    </source>
</evidence>
<feature type="non-terminal residue" evidence="1">
    <location>
        <position position="1"/>
    </location>
</feature>
<reference evidence="1" key="1">
    <citation type="submission" date="2021-02" db="EMBL/GenBank/DDBJ databases">
        <authorList>
            <person name="Dougan E. K."/>
            <person name="Rhodes N."/>
            <person name="Thang M."/>
            <person name="Chan C."/>
        </authorList>
    </citation>
    <scope>NUCLEOTIDE SEQUENCE</scope>
</reference>
<sequence length="91" mass="10380">ERTQAQLVQRVKDIARSLNLSEEQRELWNTDLGDLYDSFLRFADPKMDQLPVFGLAYVSQDVGMLPKKKGLRAMLLALAKSEVDDEDDPLL</sequence>
<dbReference type="EMBL" id="CAJNNW010036860">
    <property type="protein sequence ID" value="CAE8737966.1"/>
    <property type="molecule type" value="Genomic_DNA"/>
</dbReference>
<proteinExistence type="predicted"/>